<proteinExistence type="predicted"/>
<dbReference type="AlphaFoldDB" id="A0A1X7S3H0"/>
<evidence type="ECO:0000313" key="3">
    <source>
        <dbReference type="Proteomes" id="UP000215127"/>
    </source>
</evidence>
<reference evidence="2 3" key="1">
    <citation type="submission" date="2016-06" db="EMBL/GenBank/DDBJ databases">
        <authorList>
            <person name="Kjaerup R.B."/>
            <person name="Dalgaard T.S."/>
            <person name="Juul-Madsen H.R."/>
        </authorList>
    </citation>
    <scope>NUCLEOTIDE SEQUENCE [LARGE SCALE GENOMIC DNA]</scope>
</reference>
<evidence type="ECO:0000313" key="2">
    <source>
        <dbReference type="EMBL" id="SMQ54223.1"/>
    </source>
</evidence>
<keyword evidence="3" id="KW-1185">Reference proteome</keyword>
<accession>A0A1X7S3H0</accession>
<evidence type="ECO:0008006" key="4">
    <source>
        <dbReference type="Google" id="ProtNLM"/>
    </source>
</evidence>
<dbReference type="Proteomes" id="UP000215127">
    <property type="component" value="Chromosome 9"/>
</dbReference>
<name>A0A1X7S3H0_ZYMT9</name>
<evidence type="ECO:0000256" key="1">
    <source>
        <dbReference type="SAM" id="MobiDB-lite"/>
    </source>
</evidence>
<dbReference type="EMBL" id="LT853700">
    <property type="protein sequence ID" value="SMQ54223.1"/>
    <property type="molecule type" value="Genomic_DNA"/>
</dbReference>
<gene>
    <name evidence="2" type="ORF">ZT3D7_G9378</name>
</gene>
<feature type="compositionally biased region" description="Low complexity" evidence="1">
    <location>
        <begin position="20"/>
        <end position="29"/>
    </location>
</feature>
<dbReference type="STRING" id="1276538.A0A1X7S3H0"/>
<dbReference type="InterPro" id="IPR036047">
    <property type="entry name" value="F-box-like_dom_sf"/>
</dbReference>
<dbReference type="SUPFAM" id="SSF81383">
    <property type="entry name" value="F-box domain"/>
    <property type="match status" value="1"/>
</dbReference>
<protein>
    <recommendedName>
        <fullName evidence="4">F-box domain-containing protein</fullName>
    </recommendedName>
</protein>
<sequence>MNKRSAPTMDAAPPSPTMQPSPTSTSMTSAASNVFGTAELLELILLDVDMRTLLLSQRVSRDFNNTITSSPSLQEKLFFRVKRNTAVRGEDPGKPQVNSLFLAQDIKQSIGLNSTHVGVRRTSSSESVLDVDVGFRTLDRMKELQQKDRKSSWQRMLVVQPLSWTGDIWGVYYTPPADSWWTTWVGDGRWADAMTMGELLRTMLKRAEAQQMRSRFKIMQQEIQECRSARGGTLMRSKWRSW</sequence>
<organism evidence="2 3">
    <name type="scientific">Zymoseptoria tritici (strain ST99CH_3D7)</name>
    <dbReference type="NCBI Taxonomy" id="1276538"/>
    <lineage>
        <taxon>Eukaryota</taxon>
        <taxon>Fungi</taxon>
        <taxon>Dikarya</taxon>
        <taxon>Ascomycota</taxon>
        <taxon>Pezizomycotina</taxon>
        <taxon>Dothideomycetes</taxon>
        <taxon>Dothideomycetidae</taxon>
        <taxon>Mycosphaerellales</taxon>
        <taxon>Mycosphaerellaceae</taxon>
        <taxon>Zymoseptoria</taxon>
    </lineage>
</organism>
<feature type="region of interest" description="Disordered" evidence="1">
    <location>
        <begin position="1"/>
        <end position="29"/>
    </location>
</feature>